<dbReference type="OrthoDB" id="9806127at2"/>
<keyword evidence="2 7" id="KW-0812">Transmembrane</keyword>
<dbReference type="InterPro" id="IPR003439">
    <property type="entry name" value="ABC_transporter-like_ATP-bd"/>
</dbReference>
<dbReference type="GO" id="GO:0016887">
    <property type="term" value="F:ATP hydrolysis activity"/>
    <property type="evidence" value="ECO:0007669"/>
    <property type="project" value="InterPro"/>
</dbReference>
<keyword evidence="4 10" id="KW-0067">ATP-binding</keyword>
<dbReference type="Pfam" id="PF00005">
    <property type="entry name" value="ABC_tran"/>
    <property type="match status" value="1"/>
</dbReference>
<evidence type="ECO:0000256" key="5">
    <source>
        <dbReference type="ARBA" id="ARBA00022989"/>
    </source>
</evidence>
<dbReference type="GO" id="GO:0005886">
    <property type="term" value="C:plasma membrane"/>
    <property type="evidence" value="ECO:0007669"/>
    <property type="project" value="UniProtKB-SubCell"/>
</dbReference>
<proteinExistence type="predicted"/>
<protein>
    <submittedName>
        <fullName evidence="10">ATP-binding cassette subfamily C protein CydD</fullName>
    </submittedName>
</protein>
<feature type="transmembrane region" description="Helical" evidence="7">
    <location>
        <begin position="21"/>
        <end position="44"/>
    </location>
</feature>
<evidence type="ECO:0000313" key="11">
    <source>
        <dbReference type="Proteomes" id="UP000294489"/>
    </source>
</evidence>
<dbReference type="Pfam" id="PF00664">
    <property type="entry name" value="ABC_membrane"/>
    <property type="match status" value="1"/>
</dbReference>
<evidence type="ECO:0000256" key="3">
    <source>
        <dbReference type="ARBA" id="ARBA00022741"/>
    </source>
</evidence>
<dbReference type="InterPro" id="IPR017871">
    <property type="entry name" value="ABC_transporter-like_CS"/>
</dbReference>
<keyword evidence="3" id="KW-0547">Nucleotide-binding</keyword>
<name>A0A4R8F9K9_9GAMM</name>
<dbReference type="InterPro" id="IPR011527">
    <property type="entry name" value="ABC1_TM_dom"/>
</dbReference>
<dbReference type="AlphaFoldDB" id="A0A4R8F9K9"/>
<dbReference type="Proteomes" id="UP000294489">
    <property type="component" value="Unassembled WGS sequence"/>
</dbReference>
<dbReference type="PANTHER" id="PTHR24221:SF261">
    <property type="entry name" value="GLUTATHIONE_L-CYSTEINE TRANSPORT SYSTEM ATP-BINDING_PERMEASE PROTEIN CYDD"/>
    <property type="match status" value="1"/>
</dbReference>
<dbReference type="GO" id="GO:0042883">
    <property type="term" value="P:cysteine transport"/>
    <property type="evidence" value="ECO:0007669"/>
    <property type="project" value="InterPro"/>
</dbReference>
<evidence type="ECO:0000259" key="9">
    <source>
        <dbReference type="PROSITE" id="PS50929"/>
    </source>
</evidence>
<feature type="domain" description="ABC transmembrane type-1" evidence="9">
    <location>
        <begin position="25"/>
        <end position="315"/>
    </location>
</feature>
<dbReference type="EMBL" id="SOEC01000030">
    <property type="protein sequence ID" value="TDX22199.1"/>
    <property type="molecule type" value="Genomic_DNA"/>
</dbReference>
<accession>A0A4R8F9K9</accession>
<dbReference type="PROSITE" id="PS50929">
    <property type="entry name" value="ABC_TM1F"/>
    <property type="match status" value="1"/>
</dbReference>
<dbReference type="SUPFAM" id="SSF52540">
    <property type="entry name" value="P-loop containing nucleoside triphosphate hydrolases"/>
    <property type="match status" value="1"/>
</dbReference>
<feature type="transmembrane region" description="Helical" evidence="7">
    <location>
        <begin position="143"/>
        <end position="160"/>
    </location>
</feature>
<dbReference type="InterPro" id="IPR014216">
    <property type="entry name" value="ABC_transptr_CydD"/>
</dbReference>
<dbReference type="InterPro" id="IPR003593">
    <property type="entry name" value="AAA+_ATPase"/>
</dbReference>
<dbReference type="InterPro" id="IPR039421">
    <property type="entry name" value="Type_1_exporter"/>
</dbReference>
<dbReference type="GO" id="GO:0034040">
    <property type="term" value="F:ATPase-coupled lipid transmembrane transporter activity"/>
    <property type="evidence" value="ECO:0007669"/>
    <property type="project" value="TreeGrafter"/>
</dbReference>
<keyword evidence="6 7" id="KW-0472">Membrane</keyword>
<keyword evidence="5 7" id="KW-1133">Transmembrane helix</keyword>
<comment type="subcellular location">
    <subcellularLocation>
        <location evidence="1">Cell membrane</location>
        <topology evidence="1">Multi-pass membrane protein</topology>
    </subcellularLocation>
</comment>
<dbReference type="InterPro" id="IPR027417">
    <property type="entry name" value="P-loop_NTPase"/>
</dbReference>
<dbReference type="SUPFAM" id="SSF90123">
    <property type="entry name" value="ABC transporter transmembrane region"/>
    <property type="match status" value="1"/>
</dbReference>
<dbReference type="InterPro" id="IPR036640">
    <property type="entry name" value="ABC1_TM_sf"/>
</dbReference>
<dbReference type="NCBIfam" id="TIGR02857">
    <property type="entry name" value="CydD"/>
    <property type="match status" value="1"/>
</dbReference>
<dbReference type="GO" id="GO:0140359">
    <property type="term" value="F:ABC-type transporter activity"/>
    <property type="evidence" value="ECO:0007669"/>
    <property type="project" value="InterPro"/>
</dbReference>
<feature type="transmembrane region" description="Helical" evidence="7">
    <location>
        <begin position="166"/>
        <end position="186"/>
    </location>
</feature>
<evidence type="ECO:0000256" key="1">
    <source>
        <dbReference type="ARBA" id="ARBA00004651"/>
    </source>
</evidence>
<organism evidence="10 11">
    <name type="scientific">Modicisalibacter xianhensis</name>
    <dbReference type="NCBI Taxonomy" id="442341"/>
    <lineage>
        <taxon>Bacteria</taxon>
        <taxon>Pseudomonadati</taxon>
        <taxon>Pseudomonadota</taxon>
        <taxon>Gammaproteobacteria</taxon>
        <taxon>Oceanospirillales</taxon>
        <taxon>Halomonadaceae</taxon>
        <taxon>Modicisalibacter</taxon>
    </lineage>
</organism>
<dbReference type="PROSITE" id="PS00211">
    <property type="entry name" value="ABC_TRANSPORTER_1"/>
    <property type="match status" value="1"/>
</dbReference>
<feature type="domain" description="ABC transporter" evidence="8">
    <location>
        <begin position="348"/>
        <end position="584"/>
    </location>
</feature>
<evidence type="ECO:0000256" key="4">
    <source>
        <dbReference type="ARBA" id="ARBA00022840"/>
    </source>
</evidence>
<evidence type="ECO:0000256" key="6">
    <source>
        <dbReference type="ARBA" id="ARBA00023136"/>
    </source>
</evidence>
<evidence type="ECO:0000313" key="10">
    <source>
        <dbReference type="EMBL" id="TDX22199.1"/>
    </source>
</evidence>
<comment type="caution">
    <text evidence="10">The sequence shown here is derived from an EMBL/GenBank/DDBJ whole genome shotgun (WGS) entry which is preliminary data.</text>
</comment>
<reference evidence="10 11" key="1">
    <citation type="submission" date="2019-03" db="EMBL/GenBank/DDBJ databases">
        <title>Freshwater and sediment microbial communities from various areas in North America, analyzing microbe dynamics in response to fracking.</title>
        <authorList>
            <person name="Lamendella R."/>
        </authorList>
    </citation>
    <scope>NUCLEOTIDE SEQUENCE [LARGE SCALE GENOMIC DNA]</scope>
    <source>
        <strain evidence="10 11">6_TX</strain>
    </source>
</reference>
<dbReference type="CDD" id="cd18584">
    <property type="entry name" value="ABC_6TM_AarD_CydD"/>
    <property type="match status" value="1"/>
</dbReference>
<evidence type="ECO:0000259" key="8">
    <source>
        <dbReference type="PROSITE" id="PS50893"/>
    </source>
</evidence>
<evidence type="ECO:0000256" key="2">
    <source>
        <dbReference type="ARBA" id="ARBA00022692"/>
    </source>
</evidence>
<feature type="transmembrane region" description="Helical" evidence="7">
    <location>
        <begin position="56"/>
        <end position="73"/>
    </location>
</feature>
<dbReference type="RefSeq" id="WP_134021170.1">
    <property type="nucleotide sequence ID" value="NZ_SOEC01000030.1"/>
</dbReference>
<sequence length="589" mass="64537">MKKDTLTLRRWLAARARQGGVWPRIAVLAGSASTLLLFVQAWAIATVAQHMVIDEAPFTSLAVPLLVLPFAFIGRGALAWLKTEAGTHGALLVRQSIRHELFQRIGELGPLWARRQHSATLGNRVWDQVDALHGYYADYRPQVMLCVTIPVLILLAVFPLNWAAGLILLITAPFIPLNMAMVGIGAKQRQQAQFREMTRMSRHFLDTLRGLPTLKLFGVSRAQADVVHEVSENFRTRTMRVLRLAFLSSTLLEFFSSLSIALLAIYIGFVYLGHFDFGTWGRELDLFAGLFILVLAPDFYQPLRDLGSHYHAKTEAEAAAEDLMPLLESSAVNGSNGSDWPVPECLGLTLENVICRYPGQQVLALDGVSIDIRPGDTLAVIGPSGAGKTTLLNLLMGFLSPEAGTLMTHDGTRIDALAPEAWQHAIGWVGQHPAILSGTLADNLRLAAPDADDKAVWQALEDADLAEWANALPQGLATPLGAGGQPVSGGQARRIALARVFLRQAPLILLDEPTASLDRDSEAHIMRALARLKPGRTVVMLTHRLDLLQLADRVLVLDRGRVRAVDTLDALRTRHDLFDATRFVEDSHA</sequence>
<dbReference type="SMART" id="SM00382">
    <property type="entry name" value="AAA"/>
    <property type="match status" value="1"/>
</dbReference>
<dbReference type="PROSITE" id="PS50893">
    <property type="entry name" value="ABC_TRANSPORTER_2"/>
    <property type="match status" value="1"/>
</dbReference>
<dbReference type="GO" id="GO:0005524">
    <property type="term" value="F:ATP binding"/>
    <property type="evidence" value="ECO:0007669"/>
    <property type="project" value="UniProtKB-KW"/>
</dbReference>
<dbReference type="Gene3D" id="3.40.50.300">
    <property type="entry name" value="P-loop containing nucleotide triphosphate hydrolases"/>
    <property type="match status" value="1"/>
</dbReference>
<dbReference type="PANTHER" id="PTHR24221">
    <property type="entry name" value="ATP-BINDING CASSETTE SUB-FAMILY B"/>
    <property type="match status" value="1"/>
</dbReference>
<feature type="transmembrane region" description="Helical" evidence="7">
    <location>
        <begin position="244"/>
        <end position="272"/>
    </location>
</feature>
<gene>
    <name evidence="10" type="ORF">DFO67_1309</name>
</gene>
<evidence type="ECO:0000256" key="7">
    <source>
        <dbReference type="SAM" id="Phobius"/>
    </source>
</evidence>
<dbReference type="Gene3D" id="1.20.1560.10">
    <property type="entry name" value="ABC transporter type 1, transmembrane domain"/>
    <property type="match status" value="1"/>
</dbReference>